<proteinExistence type="predicted"/>
<name>A0ABS1DWV0_RUBGE</name>
<sequence>VIDTIPPAPPRREARLREPTADPLAPLHDTPLEPPPRDGVTRWMLGAFLLAALLGLGLWWFELRDPAAARQPAGVAAPAAATQVEPALPLPDQAAVGVPPAATTTPAPTAAPPREEFIDPPRTEAARRGEPAAPNSPRAACGERSDFALYRCFQQQCARGTWAGHPQCQEFRATDRVPA</sequence>
<protein>
    <submittedName>
        <fullName evidence="3">Uncharacterized protein</fullName>
    </submittedName>
</protein>
<feature type="non-terminal residue" evidence="3">
    <location>
        <position position="1"/>
    </location>
</feature>
<comment type="caution">
    <text evidence="3">The sequence shown here is derived from an EMBL/GenBank/DDBJ whole genome shotgun (WGS) entry which is preliminary data.</text>
</comment>
<keyword evidence="4" id="KW-1185">Reference proteome</keyword>
<feature type="region of interest" description="Disordered" evidence="1">
    <location>
        <begin position="1"/>
        <end position="35"/>
    </location>
</feature>
<accession>A0ABS1DWV0</accession>
<evidence type="ECO:0000256" key="2">
    <source>
        <dbReference type="SAM" id="Phobius"/>
    </source>
</evidence>
<gene>
    <name evidence="3" type="ORF">CKO43_14380</name>
</gene>
<organism evidence="3 4">
    <name type="scientific">Rubrivivax gelatinosus</name>
    <name type="common">Rhodocyclus gelatinosus</name>
    <name type="synonym">Rhodopseudomonas gelatinosa</name>
    <dbReference type="NCBI Taxonomy" id="28068"/>
    <lineage>
        <taxon>Bacteria</taxon>
        <taxon>Pseudomonadati</taxon>
        <taxon>Pseudomonadota</taxon>
        <taxon>Betaproteobacteria</taxon>
        <taxon>Burkholderiales</taxon>
        <taxon>Sphaerotilaceae</taxon>
        <taxon>Rubrivivax</taxon>
    </lineage>
</organism>
<evidence type="ECO:0000256" key="1">
    <source>
        <dbReference type="SAM" id="MobiDB-lite"/>
    </source>
</evidence>
<keyword evidence="2" id="KW-1133">Transmembrane helix</keyword>
<reference evidence="3" key="2">
    <citation type="journal article" date="2020" name="Microorganisms">
        <title>Osmotic Adaptation and Compatible Solute Biosynthesis of Phototrophic Bacteria as Revealed from Genome Analyses.</title>
        <authorList>
            <person name="Imhoff J.F."/>
            <person name="Rahn T."/>
            <person name="Kunzel S."/>
            <person name="Keller A."/>
            <person name="Neulinger S.C."/>
        </authorList>
    </citation>
    <scope>NUCLEOTIDE SEQUENCE</scope>
    <source>
        <strain evidence="3">IM 151</strain>
    </source>
</reference>
<evidence type="ECO:0000313" key="3">
    <source>
        <dbReference type="EMBL" id="MBK1713963.1"/>
    </source>
</evidence>
<evidence type="ECO:0000313" key="4">
    <source>
        <dbReference type="Proteomes" id="UP001041814"/>
    </source>
</evidence>
<reference evidence="3" key="1">
    <citation type="submission" date="2017-08" db="EMBL/GenBank/DDBJ databases">
        <authorList>
            <person name="Imhoff J.F."/>
            <person name="Rahn T."/>
            <person name="Kuenzel S."/>
            <person name="Neulinger S.C."/>
        </authorList>
    </citation>
    <scope>NUCLEOTIDE SEQUENCE</scope>
    <source>
        <strain evidence="3">IM 151</strain>
    </source>
</reference>
<dbReference type="Proteomes" id="UP001041814">
    <property type="component" value="Unassembled WGS sequence"/>
</dbReference>
<feature type="transmembrane region" description="Helical" evidence="2">
    <location>
        <begin position="43"/>
        <end position="61"/>
    </location>
</feature>
<feature type="compositionally biased region" description="Basic and acidic residues" evidence="1">
    <location>
        <begin position="10"/>
        <end position="20"/>
    </location>
</feature>
<dbReference type="EMBL" id="NRRU01000052">
    <property type="protein sequence ID" value="MBK1713963.1"/>
    <property type="molecule type" value="Genomic_DNA"/>
</dbReference>
<keyword evidence="2" id="KW-0812">Transmembrane</keyword>
<keyword evidence="2" id="KW-0472">Membrane</keyword>